<dbReference type="Pfam" id="PF25121">
    <property type="entry name" value="RRM_ESF1"/>
    <property type="match status" value="1"/>
</dbReference>
<dbReference type="Pfam" id="PF08159">
    <property type="entry name" value="NUC153"/>
    <property type="match status" value="1"/>
</dbReference>
<keyword evidence="10" id="KW-1185">Reference proteome</keyword>
<feature type="coiled-coil region" evidence="5">
    <location>
        <begin position="417"/>
        <end position="444"/>
    </location>
</feature>
<comment type="caution">
    <text evidence="9">The sequence shown here is derived from an EMBL/GenBank/DDBJ whole genome shotgun (WGS) entry which is preliminary data.</text>
</comment>
<name>A0A7I8VL06_9ANNE</name>
<feature type="compositionally biased region" description="Basic residues" evidence="6">
    <location>
        <begin position="484"/>
        <end position="494"/>
    </location>
</feature>
<feature type="region of interest" description="Disordered" evidence="6">
    <location>
        <begin position="50"/>
        <end position="173"/>
    </location>
</feature>
<dbReference type="GO" id="GO:0005730">
    <property type="term" value="C:nucleolus"/>
    <property type="evidence" value="ECO:0007669"/>
    <property type="project" value="UniProtKB-SubCell"/>
</dbReference>
<keyword evidence="4" id="KW-0539">Nucleus</keyword>
<feature type="compositionally biased region" description="Acidic residues" evidence="6">
    <location>
        <begin position="397"/>
        <end position="415"/>
    </location>
</feature>
<dbReference type="InterPro" id="IPR039754">
    <property type="entry name" value="Esf1"/>
</dbReference>
<organism evidence="9 10">
    <name type="scientific">Dimorphilus gyrociliatus</name>
    <dbReference type="NCBI Taxonomy" id="2664684"/>
    <lineage>
        <taxon>Eukaryota</taxon>
        <taxon>Metazoa</taxon>
        <taxon>Spiralia</taxon>
        <taxon>Lophotrochozoa</taxon>
        <taxon>Annelida</taxon>
        <taxon>Polychaeta</taxon>
        <taxon>Polychaeta incertae sedis</taxon>
        <taxon>Dinophilidae</taxon>
        <taxon>Dimorphilus</taxon>
    </lineage>
</organism>
<feature type="compositionally biased region" description="Acidic residues" evidence="6">
    <location>
        <begin position="161"/>
        <end position="171"/>
    </location>
</feature>
<dbReference type="GO" id="GO:0006364">
    <property type="term" value="P:rRNA processing"/>
    <property type="evidence" value="ECO:0007669"/>
    <property type="project" value="InterPro"/>
</dbReference>
<feature type="compositionally biased region" description="Acidic residues" evidence="6">
    <location>
        <begin position="500"/>
        <end position="509"/>
    </location>
</feature>
<accession>A0A7I8VL06</accession>
<evidence type="ECO:0000313" key="9">
    <source>
        <dbReference type="EMBL" id="CAD5115986.1"/>
    </source>
</evidence>
<feature type="compositionally biased region" description="Basic and acidic residues" evidence="6">
    <location>
        <begin position="1"/>
        <end position="19"/>
    </location>
</feature>
<dbReference type="InterPro" id="IPR056750">
    <property type="entry name" value="RRM_ESF1"/>
</dbReference>
<dbReference type="AlphaFoldDB" id="A0A7I8VL06"/>
<evidence type="ECO:0000256" key="1">
    <source>
        <dbReference type="ARBA" id="ARBA00004604"/>
    </source>
</evidence>
<dbReference type="OrthoDB" id="431825at2759"/>
<evidence type="ECO:0000256" key="6">
    <source>
        <dbReference type="SAM" id="MobiDB-lite"/>
    </source>
</evidence>
<reference evidence="9 10" key="1">
    <citation type="submission" date="2020-08" db="EMBL/GenBank/DDBJ databases">
        <authorList>
            <person name="Hejnol A."/>
        </authorList>
    </citation>
    <scope>NUCLEOTIDE SEQUENCE [LARGE SCALE GENOMIC DNA]</scope>
</reference>
<protein>
    <submittedName>
        <fullName evidence="9">DgyrCDS4917</fullName>
    </submittedName>
</protein>
<feature type="compositionally biased region" description="Acidic residues" evidence="6">
    <location>
        <begin position="71"/>
        <end position="95"/>
    </location>
</feature>
<feature type="compositionally biased region" description="Basic and acidic residues" evidence="6">
    <location>
        <begin position="61"/>
        <end position="70"/>
    </location>
</feature>
<feature type="compositionally biased region" description="Basic and acidic residues" evidence="6">
    <location>
        <begin position="96"/>
        <end position="121"/>
    </location>
</feature>
<dbReference type="EMBL" id="CAJFCJ010000006">
    <property type="protein sequence ID" value="CAD5115986.1"/>
    <property type="molecule type" value="Genomic_DNA"/>
</dbReference>
<feature type="domain" description="ESF1 RRM" evidence="8">
    <location>
        <begin position="191"/>
        <end position="331"/>
    </location>
</feature>
<dbReference type="Proteomes" id="UP000549394">
    <property type="component" value="Unassembled WGS sequence"/>
</dbReference>
<comment type="similarity">
    <text evidence="2">Belongs to the ESF1 family.</text>
</comment>
<gene>
    <name evidence="9" type="ORF">DGYR_LOCUS4665</name>
</gene>
<evidence type="ECO:0000256" key="2">
    <source>
        <dbReference type="ARBA" id="ARBA00009087"/>
    </source>
</evidence>
<feature type="region of interest" description="Disordered" evidence="6">
    <location>
        <begin position="395"/>
        <end position="416"/>
    </location>
</feature>
<evidence type="ECO:0000313" key="10">
    <source>
        <dbReference type="Proteomes" id="UP000549394"/>
    </source>
</evidence>
<dbReference type="GO" id="GO:0003723">
    <property type="term" value="F:RNA binding"/>
    <property type="evidence" value="ECO:0007669"/>
    <property type="project" value="TreeGrafter"/>
</dbReference>
<evidence type="ECO:0000259" key="7">
    <source>
        <dbReference type="Pfam" id="PF08159"/>
    </source>
</evidence>
<comment type="subcellular location">
    <subcellularLocation>
        <location evidence="1">Nucleus</location>
        <location evidence="1">Nucleolus</location>
    </subcellularLocation>
</comment>
<evidence type="ECO:0000259" key="8">
    <source>
        <dbReference type="Pfam" id="PF25121"/>
    </source>
</evidence>
<keyword evidence="3 5" id="KW-0175">Coiled coil</keyword>
<dbReference type="PANTHER" id="PTHR12202:SF0">
    <property type="entry name" value="ESF1 HOMOLOG"/>
    <property type="match status" value="1"/>
</dbReference>
<feature type="region of interest" description="Disordered" evidence="6">
    <location>
        <begin position="484"/>
        <end position="554"/>
    </location>
</feature>
<feature type="compositionally biased region" description="Acidic residues" evidence="6">
    <location>
        <begin position="122"/>
        <end position="141"/>
    </location>
</feature>
<evidence type="ECO:0000256" key="3">
    <source>
        <dbReference type="ARBA" id="ARBA00023054"/>
    </source>
</evidence>
<proteinExistence type="inferred from homology"/>
<feature type="domain" description="NUC153" evidence="7">
    <location>
        <begin position="617"/>
        <end position="644"/>
    </location>
</feature>
<feature type="region of interest" description="Disordered" evidence="6">
    <location>
        <begin position="1"/>
        <end position="24"/>
    </location>
</feature>
<evidence type="ECO:0000256" key="4">
    <source>
        <dbReference type="ARBA" id="ARBA00023242"/>
    </source>
</evidence>
<feature type="compositionally biased region" description="Basic residues" evidence="6">
    <location>
        <begin position="527"/>
        <end position="538"/>
    </location>
</feature>
<sequence>MDHIKKDERFSHISKDPKFRKLARKDRKVKIDKRFHGMFKDKKFKVTYTVDKRGRPVKTSSTDHLKKLYDLDSDENEDDSETDESQDEDESDEDVSEKIQDSKQRKKLKDTNKKSESKSSEGEEEEESGSDEEEESEDDEGKLDLTGPDLARGEGAIDSSSSEEEYELEDERFDHEWGEVDKNVKRSEEITCRLACCNQDWDRIRAEDLLMIFNSFKPSTGVVKSITIYPSEFGLQRMKQEDLEGPKELFEKEESLATSNDQVEGEDYHREKLRQYQLKRLKYYYAIVDCDSPETANAIYEQCDGVEFETSSTKMDLRFVPDDMTFSENFKARVSDVDLLNYKPILFKTTALMRSNVELTWDETDRSRSAILNKKFKKDEIDNLNIKDYLASSSEDSACDEENGNESNDDDDNENIIEKKRNKYKALLEEIDTKDEENEKEDKNDVNMEIKWNTGLKAKSEEIVKKAKDDKELSVFEKYLEKRKEKKKLKRRKTAIKESDEGEDEDMEENGFQAFSDDDVGAESPPPKKKKKGKKSKIEKRVLTAEEEEEEKKAQAELSLLMEDDDNRKHFNLSSIIEAEKFSKLSNRRKKKLLKKNKDRLKLEKESQDDFQLNLNDDRFSKLYSNPSYNIDPSAPQFKKTKAMDNLVKEKIKRSSEIVNTEIKKVKKENNDIKALVAAVKMKANKKKKAKS</sequence>
<evidence type="ECO:0000256" key="5">
    <source>
        <dbReference type="SAM" id="Coils"/>
    </source>
</evidence>
<dbReference type="InterPro" id="IPR012580">
    <property type="entry name" value="NUC153"/>
</dbReference>
<dbReference type="PANTHER" id="PTHR12202">
    <property type="entry name" value="ESF1 HOMOLOG"/>
    <property type="match status" value="1"/>
</dbReference>